<gene>
    <name evidence="3" type="ORF">H2Y56_00870</name>
    <name evidence="2" type="ORF">H2Y57_01455</name>
</gene>
<evidence type="ECO:0000313" key="2">
    <source>
        <dbReference type="EMBL" id="MBA5202372.1"/>
    </source>
</evidence>
<comment type="caution">
    <text evidence="2">The sequence shown here is derived from an EMBL/GenBank/DDBJ whole genome shotgun (WGS) entry which is preliminary data.</text>
</comment>
<evidence type="ECO:0000313" key="4">
    <source>
        <dbReference type="Proteomes" id="UP000530038"/>
    </source>
</evidence>
<dbReference type="EMBL" id="JACERK010000001">
    <property type="protein sequence ID" value="MBA5230669.1"/>
    <property type="molecule type" value="Genomic_DNA"/>
</dbReference>
<dbReference type="Proteomes" id="UP000530038">
    <property type="component" value="Unassembled WGS sequence"/>
</dbReference>
<feature type="transmembrane region" description="Helical" evidence="1">
    <location>
        <begin position="6"/>
        <end position="29"/>
    </location>
</feature>
<proteinExistence type="predicted"/>
<dbReference type="EMBL" id="JACERJ010000001">
    <property type="protein sequence ID" value="MBA5202372.1"/>
    <property type="molecule type" value="Genomic_DNA"/>
</dbReference>
<evidence type="ECO:0000313" key="3">
    <source>
        <dbReference type="EMBL" id="MBA5230669.1"/>
    </source>
</evidence>
<dbReference type="RefSeq" id="WP_181828349.1">
    <property type="nucleotide sequence ID" value="NZ_CP084023.1"/>
</dbReference>
<dbReference type="Proteomes" id="UP000557749">
    <property type="component" value="Unassembled WGS sequence"/>
</dbReference>
<keyword evidence="1" id="KW-1133">Transmembrane helix</keyword>
<reference evidence="4 5" key="1">
    <citation type="submission" date="2020-07" db="EMBL/GenBank/DDBJ databases">
        <title>Characterization of Pectobacterium aroidearum strains causing soft rot on Amorphophallus konjac.</title>
        <authorList>
            <person name="Xie H."/>
        </authorList>
    </citation>
    <scope>NUCLEOTIDE SEQUENCE [LARGE SCALE GENOMIC DNA]</scope>
    <source>
        <strain evidence="3 4">MY10</strain>
        <strain evidence="2 5">MY7</strain>
    </source>
</reference>
<accession>A0AAW3SRZ1</accession>
<keyword evidence="1" id="KW-0472">Membrane</keyword>
<name>A0AAW3SRZ1_9GAMM</name>
<keyword evidence="1" id="KW-0812">Transmembrane</keyword>
<organism evidence="2 5">
    <name type="scientific">Pectobacterium aroidearum</name>
    <dbReference type="NCBI Taxonomy" id="1201031"/>
    <lineage>
        <taxon>Bacteria</taxon>
        <taxon>Pseudomonadati</taxon>
        <taxon>Pseudomonadota</taxon>
        <taxon>Gammaproteobacteria</taxon>
        <taxon>Enterobacterales</taxon>
        <taxon>Pectobacteriaceae</taxon>
        <taxon>Pectobacterium</taxon>
    </lineage>
</organism>
<protein>
    <submittedName>
        <fullName evidence="2">Uncharacterized protein</fullName>
    </submittedName>
</protein>
<evidence type="ECO:0000313" key="5">
    <source>
        <dbReference type="Proteomes" id="UP000557749"/>
    </source>
</evidence>
<sequence>MEIYYVVVSMFGSMKVSGVSILVLFYDFITRPTRSAQLPQLLDHWLSARIAPLRGAFGDRSRFSSRQ</sequence>
<keyword evidence="4" id="KW-1185">Reference proteome</keyword>
<evidence type="ECO:0000256" key="1">
    <source>
        <dbReference type="SAM" id="Phobius"/>
    </source>
</evidence>
<dbReference type="AlphaFoldDB" id="A0AAW3SRZ1"/>